<accession>A0ABT6FLZ7</accession>
<organism evidence="1 2">
    <name type="scientific">Paludisphaera mucosa</name>
    <dbReference type="NCBI Taxonomy" id="3030827"/>
    <lineage>
        <taxon>Bacteria</taxon>
        <taxon>Pseudomonadati</taxon>
        <taxon>Planctomycetota</taxon>
        <taxon>Planctomycetia</taxon>
        <taxon>Isosphaerales</taxon>
        <taxon>Isosphaeraceae</taxon>
        <taxon>Paludisphaera</taxon>
    </lineage>
</organism>
<dbReference type="RefSeq" id="WP_277864835.1">
    <property type="nucleotide sequence ID" value="NZ_JARRAG010000009.1"/>
</dbReference>
<gene>
    <name evidence="1" type="ORF">PZE19_32525</name>
</gene>
<dbReference type="Proteomes" id="UP001216907">
    <property type="component" value="Unassembled WGS sequence"/>
</dbReference>
<name>A0ABT6FLZ7_9BACT</name>
<protein>
    <submittedName>
        <fullName evidence="1">Uncharacterized protein</fullName>
    </submittedName>
</protein>
<reference evidence="1 2" key="1">
    <citation type="submission" date="2023-03" db="EMBL/GenBank/DDBJ databases">
        <title>Paludisphaera mucosa sp. nov. a novel planctomycete from northern fen.</title>
        <authorList>
            <person name="Ivanova A."/>
        </authorList>
    </citation>
    <scope>NUCLEOTIDE SEQUENCE [LARGE SCALE GENOMIC DNA]</scope>
    <source>
        <strain evidence="1 2">Pla2</strain>
    </source>
</reference>
<evidence type="ECO:0000313" key="1">
    <source>
        <dbReference type="EMBL" id="MDG3008516.1"/>
    </source>
</evidence>
<dbReference type="EMBL" id="JARRAG010000009">
    <property type="protein sequence ID" value="MDG3008516.1"/>
    <property type="molecule type" value="Genomic_DNA"/>
</dbReference>
<proteinExistence type="predicted"/>
<comment type="caution">
    <text evidence="1">The sequence shown here is derived from an EMBL/GenBank/DDBJ whole genome shotgun (WGS) entry which is preliminary data.</text>
</comment>
<sequence>MSLALMGRLYGKVGINQEGPTSWMCLQTMDGRRIGACLTFAIADQYVGRHPGRTFRAVCWQGGRATTRFLVRATSPKVISWVVERDA</sequence>
<evidence type="ECO:0000313" key="2">
    <source>
        <dbReference type="Proteomes" id="UP001216907"/>
    </source>
</evidence>
<keyword evidence="2" id="KW-1185">Reference proteome</keyword>